<name>A0A4Z2FVN0_9TELE</name>
<dbReference type="EMBL" id="SRLO01000854">
    <property type="protein sequence ID" value="TNN45308.1"/>
    <property type="molecule type" value="Genomic_DNA"/>
</dbReference>
<dbReference type="Proteomes" id="UP000314294">
    <property type="component" value="Unassembled WGS sequence"/>
</dbReference>
<organism evidence="2 3">
    <name type="scientific">Liparis tanakae</name>
    <name type="common">Tanaka's snailfish</name>
    <dbReference type="NCBI Taxonomy" id="230148"/>
    <lineage>
        <taxon>Eukaryota</taxon>
        <taxon>Metazoa</taxon>
        <taxon>Chordata</taxon>
        <taxon>Craniata</taxon>
        <taxon>Vertebrata</taxon>
        <taxon>Euteleostomi</taxon>
        <taxon>Actinopterygii</taxon>
        <taxon>Neopterygii</taxon>
        <taxon>Teleostei</taxon>
        <taxon>Neoteleostei</taxon>
        <taxon>Acanthomorphata</taxon>
        <taxon>Eupercaria</taxon>
        <taxon>Perciformes</taxon>
        <taxon>Cottioidei</taxon>
        <taxon>Cottales</taxon>
        <taxon>Liparidae</taxon>
        <taxon>Liparis</taxon>
    </lineage>
</organism>
<dbReference type="AlphaFoldDB" id="A0A4Z2FVN0"/>
<feature type="compositionally biased region" description="Polar residues" evidence="1">
    <location>
        <begin position="32"/>
        <end position="41"/>
    </location>
</feature>
<accession>A0A4Z2FVN0</accession>
<protein>
    <submittedName>
        <fullName evidence="2">Uncharacterized protein</fullName>
    </submittedName>
</protein>
<sequence length="80" mass="8694">MSQQDIPGVSALSLNISWLSLHLPLYRLSDGLPTNTQTGLSPESDPRTEEADSVFRLNDARDSNAVKVDGQCSPDAEFSM</sequence>
<reference evidence="2 3" key="1">
    <citation type="submission" date="2019-03" db="EMBL/GenBank/DDBJ databases">
        <title>First draft genome of Liparis tanakae, snailfish: a comprehensive survey of snailfish specific genes.</title>
        <authorList>
            <person name="Kim W."/>
            <person name="Song I."/>
            <person name="Jeong J.-H."/>
            <person name="Kim D."/>
            <person name="Kim S."/>
            <person name="Ryu S."/>
            <person name="Song J.Y."/>
            <person name="Lee S.K."/>
        </authorList>
    </citation>
    <scope>NUCLEOTIDE SEQUENCE [LARGE SCALE GENOMIC DNA]</scope>
    <source>
        <tissue evidence="2">Muscle</tissue>
    </source>
</reference>
<feature type="region of interest" description="Disordered" evidence="1">
    <location>
        <begin position="32"/>
        <end position="80"/>
    </location>
</feature>
<keyword evidence="3" id="KW-1185">Reference proteome</keyword>
<evidence type="ECO:0000313" key="2">
    <source>
        <dbReference type="EMBL" id="TNN45308.1"/>
    </source>
</evidence>
<gene>
    <name evidence="2" type="ORF">EYF80_044493</name>
</gene>
<evidence type="ECO:0000256" key="1">
    <source>
        <dbReference type="SAM" id="MobiDB-lite"/>
    </source>
</evidence>
<comment type="caution">
    <text evidence="2">The sequence shown here is derived from an EMBL/GenBank/DDBJ whole genome shotgun (WGS) entry which is preliminary data.</text>
</comment>
<proteinExistence type="predicted"/>
<evidence type="ECO:0000313" key="3">
    <source>
        <dbReference type="Proteomes" id="UP000314294"/>
    </source>
</evidence>